<evidence type="ECO:0000256" key="11">
    <source>
        <dbReference type="ARBA" id="ARBA00033245"/>
    </source>
</evidence>
<feature type="region of interest" description="Disordered" evidence="14">
    <location>
        <begin position="679"/>
        <end position="703"/>
    </location>
</feature>
<dbReference type="CDD" id="cd19961">
    <property type="entry name" value="EcYidC-like_peri"/>
    <property type="match status" value="1"/>
</dbReference>
<dbReference type="PANTHER" id="PTHR12428:SF65">
    <property type="entry name" value="CYTOCHROME C OXIDASE ASSEMBLY PROTEIN COX18, MITOCHONDRIAL"/>
    <property type="match status" value="1"/>
</dbReference>
<keyword evidence="7 13" id="KW-0653">Protein transport</keyword>
<evidence type="ECO:0000256" key="3">
    <source>
        <dbReference type="ARBA" id="ARBA00015325"/>
    </source>
</evidence>
<feature type="transmembrane region" description="Helical" evidence="13">
    <location>
        <begin position="633"/>
        <end position="652"/>
    </location>
</feature>
<dbReference type="GO" id="GO:0051205">
    <property type="term" value="P:protein insertion into membrane"/>
    <property type="evidence" value="ECO:0007669"/>
    <property type="project" value="TreeGrafter"/>
</dbReference>
<evidence type="ECO:0000256" key="4">
    <source>
        <dbReference type="ARBA" id="ARBA00022448"/>
    </source>
</evidence>
<accession>A0A1B1S692</accession>
<evidence type="ECO:0000256" key="5">
    <source>
        <dbReference type="ARBA" id="ARBA00022475"/>
    </source>
</evidence>
<evidence type="ECO:0000256" key="12">
    <source>
        <dbReference type="ARBA" id="ARBA00033342"/>
    </source>
</evidence>
<dbReference type="AlphaFoldDB" id="A0A1B1S692"/>
<dbReference type="HAMAP" id="MF_01810">
    <property type="entry name" value="YidC_type1"/>
    <property type="match status" value="1"/>
</dbReference>
<dbReference type="GO" id="GO:0005886">
    <property type="term" value="C:plasma membrane"/>
    <property type="evidence" value="ECO:0007669"/>
    <property type="project" value="UniProtKB-SubCell"/>
</dbReference>
<comment type="subunit">
    <text evidence="13">Interacts with the Sec translocase complex via SecD. Specifically interacts with transmembrane segments of nascent integral membrane proteins during membrane integration.</text>
</comment>
<keyword evidence="9 13" id="KW-0472">Membrane</keyword>
<keyword evidence="18" id="KW-1185">Reference proteome</keyword>
<keyword evidence="8 13" id="KW-1133">Transmembrane helix</keyword>
<reference evidence="18" key="1">
    <citation type="submission" date="2016-04" db="EMBL/GenBank/DDBJ databases">
        <title>Complete Genome Sequences of Twelve Strains of a Stable Defined Moderately Diverse Mouse Microbiota 2 (sDMDMm2).</title>
        <authorList>
            <person name="Uchimura Y."/>
            <person name="Wyss M."/>
            <person name="Brugiroux S."/>
            <person name="Limenitakis J.P."/>
            <person name="Stecher B."/>
            <person name="McCoy K.D."/>
            <person name="Macpherson A.J."/>
        </authorList>
    </citation>
    <scope>NUCLEOTIDE SEQUENCE [LARGE SCALE GENOMIC DNA]</scope>
    <source>
        <strain evidence="18">YL27</strain>
    </source>
</reference>
<evidence type="ECO:0000259" key="15">
    <source>
        <dbReference type="Pfam" id="PF02096"/>
    </source>
</evidence>
<dbReference type="Gene3D" id="2.70.98.90">
    <property type="match status" value="1"/>
</dbReference>
<sequence length="703" mass="78744">MDKNTMYGMLLMGAVLLGFMWLNQPEPQPGPAPDMEVTQEQAQAAADNLLASPSDSLTRGQLVMLADAVARYGVQDSTGTGRIDRDGIVLTGNGTEVTGHIRVDSVDVPVGMLANPAMALTSSGISSKAYSDAVARVKTLLRDLTQYQGFARYLQGTNDTVRLANDLISLDISTKGAMIAAAELSKYDSFRGGNVKVISGNDDAYSFILSSADREFDTRDFYFRPTEVTDSSVLMSLDLGKGTEFGLRYTLLPDSYVVRLDVEQKGMQSIIPSNVVTMDFVWRQRMIRQEEGRMFEERNSAIFYKYAGGGVDNLKETSSDSKEINEPVKWLAFKNQFFSMAFIARNSFNNAALQSTVLSVNDDADYLKEMEAISTLDYNPGTESPASFDILIGPNLYPMLSAVDKELYPDDDLDLTELVPLGWPIVRWINTLIVIPVFNILGSVFSNYGIIILILTIFIKLILFPFTYKSYMSQAKMRLLNPEIQAINEKYPGQENSMTRQQKTMELYSKAGANPMAGCLPMLLQFPVLIAMFAFFPSCIELRGQSFLWAKDLSAPDAILTWSGNIPLVTEYFGNHLSLFCLLMTVTNIIYTKFTMANQPSSSAMPGMKWMMYLMPLMFLVFFNNYAAGLSYYYFLSLLITIVQMYIFRHVVNEDKMRAKMAEAAKKPRKKSGFMARLEEAQRQQQAMLREQQKRQGGAGKRR</sequence>
<feature type="transmembrane region" description="Helical" evidence="13">
    <location>
        <begin position="513"/>
        <end position="536"/>
    </location>
</feature>
<dbReference type="EMBL" id="CP015402">
    <property type="protein sequence ID" value="ANU62312.1"/>
    <property type="molecule type" value="Genomic_DNA"/>
</dbReference>
<dbReference type="GO" id="GO:0032977">
    <property type="term" value="F:membrane insertase activity"/>
    <property type="evidence" value="ECO:0007669"/>
    <property type="project" value="InterPro"/>
</dbReference>
<dbReference type="InterPro" id="IPR028053">
    <property type="entry name" value="Membr_insert_YidC_N"/>
</dbReference>
<evidence type="ECO:0000313" key="18">
    <source>
        <dbReference type="Proteomes" id="UP000186351"/>
    </source>
</evidence>
<dbReference type="Proteomes" id="UP000186351">
    <property type="component" value="Chromosome"/>
</dbReference>
<organism evidence="17 18">
    <name type="scientific">Muribaculum intestinale</name>
    <dbReference type="NCBI Taxonomy" id="1796646"/>
    <lineage>
        <taxon>Bacteria</taxon>
        <taxon>Pseudomonadati</taxon>
        <taxon>Bacteroidota</taxon>
        <taxon>Bacteroidia</taxon>
        <taxon>Bacteroidales</taxon>
        <taxon>Muribaculaceae</taxon>
        <taxon>Muribaculum</taxon>
    </lineage>
</organism>
<dbReference type="GO" id="GO:0015031">
    <property type="term" value="P:protein transport"/>
    <property type="evidence" value="ECO:0007669"/>
    <property type="project" value="UniProtKB-KW"/>
</dbReference>
<feature type="domain" description="Membrane insertase YidC N-terminal" evidence="16">
    <location>
        <begin position="161"/>
        <end position="433"/>
    </location>
</feature>
<dbReference type="Pfam" id="PF14849">
    <property type="entry name" value="YidC_periplas"/>
    <property type="match status" value="1"/>
</dbReference>
<dbReference type="PRINTS" id="PR00701">
    <property type="entry name" value="60KDINNERMP"/>
</dbReference>
<proteinExistence type="inferred from homology"/>
<dbReference type="InterPro" id="IPR001708">
    <property type="entry name" value="YidC/ALB3/OXA1/COX18"/>
</dbReference>
<evidence type="ECO:0000256" key="14">
    <source>
        <dbReference type="SAM" id="MobiDB-lite"/>
    </source>
</evidence>
<keyword evidence="5 13" id="KW-1003">Cell membrane</keyword>
<comment type="function">
    <text evidence="13">Required for the insertion and/or proper folding and/or complex formation of integral membrane proteins into the membrane. Involved in integration of membrane proteins that insert both dependently and independently of the Sec translocase complex, as well as at least some lipoproteins. Aids folding of multispanning membrane proteins.</text>
</comment>
<feature type="domain" description="Membrane insertase YidC/Oxa/ALB C-terminal" evidence="15">
    <location>
        <begin position="448"/>
        <end position="649"/>
    </location>
</feature>
<feature type="transmembrane region" description="Helical" evidence="13">
    <location>
        <begin position="572"/>
        <end position="590"/>
    </location>
</feature>
<evidence type="ECO:0000256" key="1">
    <source>
        <dbReference type="ARBA" id="ARBA00004429"/>
    </source>
</evidence>
<dbReference type="InterPro" id="IPR028055">
    <property type="entry name" value="YidC/Oxa/ALB_C"/>
</dbReference>
<dbReference type="KEGG" id="pary:A4V02_00145"/>
<dbReference type="STRING" id="1796646.A4V02_00145"/>
<evidence type="ECO:0000256" key="6">
    <source>
        <dbReference type="ARBA" id="ARBA00022692"/>
    </source>
</evidence>
<gene>
    <name evidence="13" type="primary">yidC</name>
    <name evidence="17" type="ORF">A4V02_00145</name>
</gene>
<dbReference type="RefSeq" id="WP_068959713.1">
    <property type="nucleotide sequence ID" value="NZ_CAJTAP010000023.1"/>
</dbReference>
<feature type="transmembrane region" description="Helical" evidence="13">
    <location>
        <begin position="610"/>
        <end position="627"/>
    </location>
</feature>
<accession>A0A1Z2XFI5</accession>
<keyword evidence="10 13" id="KW-0143">Chaperone</keyword>
<dbReference type="NCBIfam" id="NF002356">
    <property type="entry name" value="PRK01318.2-3"/>
    <property type="match status" value="1"/>
</dbReference>
<evidence type="ECO:0000256" key="7">
    <source>
        <dbReference type="ARBA" id="ARBA00022927"/>
    </source>
</evidence>
<evidence type="ECO:0000256" key="13">
    <source>
        <dbReference type="HAMAP-Rule" id="MF_01810"/>
    </source>
</evidence>
<protein>
    <recommendedName>
        <fullName evidence="3 13">Membrane protein insertase YidC</fullName>
    </recommendedName>
    <alternativeName>
        <fullName evidence="12 13">Foldase YidC</fullName>
    </alternativeName>
    <alternativeName>
        <fullName evidence="11 13">Membrane integrase YidC</fullName>
    </alternativeName>
    <alternativeName>
        <fullName evidence="13">Membrane protein YidC</fullName>
    </alternativeName>
</protein>
<evidence type="ECO:0000259" key="16">
    <source>
        <dbReference type="Pfam" id="PF14849"/>
    </source>
</evidence>
<dbReference type="NCBIfam" id="TIGR03592">
    <property type="entry name" value="yidC_oxa1_cterm"/>
    <property type="match status" value="1"/>
</dbReference>
<dbReference type="InterPro" id="IPR038221">
    <property type="entry name" value="YidC_periplasmic_sf"/>
</dbReference>
<dbReference type="InterPro" id="IPR047196">
    <property type="entry name" value="YidC_ALB_C"/>
</dbReference>
<feature type="transmembrane region" description="Helical" evidence="13">
    <location>
        <begin position="448"/>
        <end position="468"/>
    </location>
</feature>
<evidence type="ECO:0000256" key="10">
    <source>
        <dbReference type="ARBA" id="ARBA00023186"/>
    </source>
</evidence>
<dbReference type="PANTHER" id="PTHR12428">
    <property type="entry name" value="OXA1"/>
    <property type="match status" value="1"/>
</dbReference>
<evidence type="ECO:0000256" key="2">
    <source>
        <dbReference type="ARBA" id="ARBA00010527"/>
    </source>
</evidence>
<keyword evidence="4 13" id="KW-0813">Transport</keyword>
<comment type="similarity">
    <text evidence="2 13">Belongs to the OXA1/ALB3/YidC family. Type 1 subfamily.</text>
</comment>
<evidence type="ECO:0000313" key="17">
    <source>
        <dbReference type="EMBL" id="ANU62312.1"/>
    </source>
</evidence>
<dbReference type="Pfam" id="PF02096">
    <property type="entry name" value="60KD_IMP"/>
    <property type="match status" value="1"/>
</dbReference>
<comment type="subcellular location">
    <subcellularLocation>
        <location evidence="1">Cell inner membrane</location>
        <topology evidence="1">Multi-pass membrane protein</topology>
    </subcellularLocation>
    <subcellularLocation>
        <location evidence="13">Cell membrane</location>
        <topology evidence="13">Multi-pass membrane protein</topology>
    </subcellularLocation>
</comment>
<dbReference type="CDD" id="cd20070">
    <property type="entry name" value="5TM_YidC_Alb3"/>
    <property type="match status" value="1"/>
</dbReference>
<dbReference type="OrthoDB" id="9780552at2"/>
<evidence type="ECO:0000256" key="9">
    <source>
        <dbReference type="ARBA" id="ARBA00023136"/>
    </source>
</evidence>
<evidence type="ECO:0000256" key="8">
    <source>
        <dbReference type="ARBA" id="ARBA00022989"/>
    </source>
</evidence>
<dbReference type="InterPro" id="IPR019998">
    <property type="entry name" value="Membr_insert_YidC"/>
</dbReference>
<dbReference type="GeneID" id="65535246"/>
<name>A0A1B1S692_9BACT</name>
<keyword evidence="6 13" id="KW-0812">Transmembrane</keyword>